<keyword evidence="4" id="KW-1133">Transmembrane helix</keyword>
<accession>A0A062Y051</accession>
<feature type="transmembrane region" description="Helical" evidence="4">
    <location>
        <begin position="12"/>
        <end position="31"/>
    </location>
</feature>
<sequence length="460" mass="50591">MRAESRFAMRHVLVLVVLAVVLNAQFTWWVVYSLRENGVRLRLERQLMVDGLRRVAARVQERLARLEASLPAGGVVPSPKPPFSSLVLIPRNLKERQWEAREGGIALLVPVRGGLVAELGLPLEVVSRWVEEEEPGAWLVPPDAPRPRGIETVPLGLPVAGYALAPDREQWEVATIRYQRRVLMVVSEGVFFWVGMAAVVALLWRMLRQEAVLEQQRQNFISAVTHELKTPIAGIRLSLETVLSGRAQGPSQEQFLRNALSDAERLQNLVEKVLELTRFASGVHRLNIQLADLSQLVEEELLSAQVRAEARGVKVEADITPGVMVPHDGEGVAIILSNLLENAFKYASTTDPRVWVKLWVEHGQAVVEVRDNGIGIAPEELPKIFGVFYRGGDEVARRTPGTGIGLFVAREIAKAHGGKLVASSAGPGQGASFRLILPGAQQVDGEGELEYDNDEVSHGS</sequence>
<evidence type="ECO:0000313" key="6">
    <source>
        <dbReference type="EMBL" id="KDA55069.1"/>
    </source>
</evidence>
<evidence type="ECO:0000256" key="1">
    <source>
        <dbReference type="ARBA" id="ARBA00000085"/>
    </source>
</evidence>
<dbReference type="Proteomes" id="UP000027284">
    <property type="component" value="Unassembled WGS sequence"/>
</dbReference>
<dbReference type="SMART" id="SM00388">
    <property type="entry name" value="HisKA"/>
    <property type="match status" value="1"/>
</dbReference>
<dbReference type="STRING" id="1312852.EG19_00160"/>
<comment type="caution">
    <text evidence="6">The sequence shown here is derived from an EMBL/GenBank/DDBJ whole genome shotgun (WGS) entry which is preliminary data.</text>
</comment>
<evidence type="ECO:0000313" key="7">
    <source>
        <dbReference type="Proteomes" id="UP000027284"/>
    </source>
</evidence>
<dbReference type="Gene3D" id="1.10.287.130">
    <property type="match status" value="1"/>
</dbReference>
<proteinExistence type="predicted"/>
<keyword evidence="3" id="KW-0597">Phosphoprotein</keyword>
<dbReference type="Pfam" id="PF02518">
    <property type="entry name" value="HATPase_c"/>
    <property type="match status" value="1"/>
</dbReference>
<dbReference type="InterPro" id="IPR036890">
    <property type="entry name" value="HATPase_C_sf"/>
</dbReference>
<dbReference type="GO" id="GO:0000155">
    <property type="term" value="F:phosphorelay sensor kinase activity"/>
    <property type="evidence" value="ECO:0007669"/>
    <property type="project" value="InterPro"/>
</dbReference>
<dbReference type="OrthoDB" id="9773956at2"/>
<gene>
    <name evidence="6" type="ORF">EG19_00160</name>
</gene>
<dbReference type="SUPFAM" id="SSF47384">
    <property type="entry name" value="Homodimeric domain of signal transducing histidine kinase"/>
    <property type="match status" value="1"/>
</dbReference>
<dbReference type="InterPro" id="IPR036097">
    <property type="entry name" value="HisK_dim/P_sf"/>
</dbReference>
<name>A0A062Y051_9BACT</name>
<dbReference type="EC" id="2.7.13.3" evidence="2"/>
<dbReference type="PANTHER" id="PTHR43547:SF2">
    <property type="entry name" value="HYBRID SIGNAL TRANSDUCTION HISTIDINE KINASE C"/>
    <property type="match status" value="1"/>
</dbReference>
<dbReference type="CDD" id="cd00082">
    <property type="entry name" value="HisKA"/>
    <property type="match status" value="1"/>
</dbReference>
<dbReference type="Pfam" id="PF00512">
    <property type="entry name" value="HisKA"/>
    <property type="match status" value="1"/>
</dbReference>
<dbReference type="InterPro" id="IPR005467">
    <property type="entry name" value="His_kinase_dom"/>
</dbReference>
<dbReference type="PANTHER" id="PTHR43547">
    <property type="entry name" value="TWO-COMPONENT HISTIDINE KINASE"/>
    <property type="match status" value="1"/>
</dbReference>
<dbReference type="InterPro" id="IPR003661">
    <property type="entry name" value="HisK_dim/P_dom"/>
</dbReference>
<feature type="domain" description="Histidine kinase" evidence="5">
    <location>
        <begin position="223"/>
        <end position="441"/>
    </location>
</feature>
<dbReference type="PROSITE" id="PS50109">
    <property type="entry name" value="HIS_KIN"/>
    <property type="match status" value="1"/>
</dbReference>
<dbReference type="CDD" id="cd00075">
    <property type="entry name" value="HATPase"/>
    <property type="match status" value="1"/>
</dbReference>
<comment type="catalytic activity">
    <reaction evidence="1">
        <text>ATP + protein L-histidine = ADP + protein N-phospho-L-histidine.</text>
        <dbReference type="EC" id="2.7.13.3"/>
    </reaction>
</comment>
<keyword evidence="7" id="KW-1185">Reference proteome</keyword>
<dbReference type="RefSeq" id="WP_038046130.1">
    <property type="nucleotide sequence ID" value="NZ_JMFG01000001.1"/>
</dbReference>
<evidence type="ECO:0000256" key="4">
    <source>
        <dbReference type="SAM" id="Phobius"/>
    </source>
</evidence>
<dbReference type="InterPro" id="IPR004358">
    <property type="entry name" value="Sig_transdc_His_kin-like_C"/>
</dbReference>
<evidence type="ECO:0000256" key="3">
    <source>
        <dbReference type="ARBA" id="ARBA00022553"/>
    </source>
</evidence>
<organism evidence="6 7">
    <name type="scientific">Thermoanaerobaculum aquaticum</name>
    <dbReference type="NCBI Taxonomy" id="1312852"/>
    <lineage>
        <taxon>Bacteria</taxon>
        <taxon>Pseudomonadati</taxon>
        <taxon>Acidobacteriota</taxon>
        <taxon>Thermoanaerobaculia</taxon>
        <taxon>Thermoanaerobaculales</taxon>
        <taxon>Thermoanaerobaculaceae</taxon>
        <taxon>Thermoanaerobaculum</taxon>
    </lineage>
</organism>
<keyword evidence="4" id="KW-0812">Transmembrane</keyword>
<dbReference type="PRINTS" id="PR00344">
    <property type="entry name" value="BCTRLSENSOR"/>
</dbReference>
<evidence type="ECO:0000256" key="2">
    <source>
        <dbReference type="ARBA" id="ARBA00012438"/>
    </source>
</evidence>
<protein>
    <recommendedName>
        <fullName evidence="2">histidine kinase</fullName>
        <ecNumber evidence="2">2.7.13.3</ecNumber>
    </recommendedName>
</protein>
<dbReference type="SMART" id="SM00387">
    <property type="entry name" value="HATPase_c"/>
    <property type="match status" value="1"/>
</dbReference>
<dbReference type="AlphaFoldDB" id="A0A062Y051"/>
<evidence type="ECO:0000259" key="5">
    <source>
        <dbReference type="PROSITE" id="PS50109"/>
    </source>
</evidence>
<dbReference type="SUPFAM" id="SSF55874">
    <property type="entry name" value="ATPase domain of HSP90 chaperone/DNA topoisomerase II/histidine kinase"/>
    <property type="match status" value="1"/>
</dbReference>
<dbReference type="InterPro" id="IPR003594">
    <property type="entry name" value="HATPase_dom"/>
</dbReference>
<dbReference type="Gene3D" id="3.30.565.10">
    <property type="entry name" value="Histidine kinase-like ATPase, C-terminal domain"/>
    <property type="match status" value="1"/>
</dbReference>
<dbReference type="EMBL" id="JMFG01000001">
    <property type="protein sequence ID" value="KDA55069.1"/>
    <property type="molecule type" value="Genomic_DNA"/>
</dbReference>
<reference evidence="6 7" key="1">
    <citation type="submission" date="2014-04" db="EMBL/GenBank/DDBJ databases">
        <title>The Genome Sequence of Thermoanaerobaculum aquaticum MP-01, The First Cultivated Group 23 Acidobacterium.</title>
        <authorList>
            <person name="Stamps B.W."/>
            <person name="Losey N.A."/>
            <person name="Lawson P.A."/>
            <person name="Stevenson B.S."/>
        </authorList>
    </citation>
    <scope>NUCLEOTIDE SEQUENCE [LARGE SCALE GENOMIC DNA]</scope>
    <source>
        <strain evidence="6 7">MP-01</strain>
    </source>
</reference>
<keyword evidence="4" id="KW-0472">Membrane</keyword>
<feature type="transmembrane region" description="Helical" evidence="4">
    <location>
        <begin position="190"/>
        <end position="207"/>
    </location>
</feature>